<sequence length="437" mass="47171">MAIESIKMPQLGESVTEGTIEKWLVKPGDHVEKYDSLAEVNTDKVTAEVPSSFTGTIKEILVQEGQTVAVGEIVCTMETEGGSSDPEAAPAKEEPANEMPAEGSQKPKSAVKKDRGAAAGRYSPAVLRLSQDHDINLSDVDGTGRDGRITRKDIQAIIDSGEKPQPKQATTESSAQPEVQQSAPAAAPAPTTPAQSTANVPVSPGDIEIPVTGVRRAIANNMLKSKHEAPHAWTMIEVDVTEMVKYRDSLKKEFKQKEGFNLTYFAFFVKAVSQALKEFPMMNSMWAGDKIVQKKDINISIAVATDEALYVPVIQQADEKTIKGIGREITELAGKVRSGKLKSQEMQGGTFTVNNTGSFGSVQSMGIINHPQAAILQVESIVKRPVVMDNGMIGVRDMVNLCLSLDHRVLDGLVAGHFLARVKEILENVSSETTSVY</sequence>
<evidence type="ECO:0000256" key="1">
    <source>
        <dbReference type="ARBA" id="ARBA00001938"/>
    </source>
</evidence>
<dbReference type="RefSeq" id="WP_191687938.1">
    <property type="nucleotide sequence ID" value="NZ_JACSQY010000001.1"/>
</dbReference>
<reference evidence="10 11" key="1">
    <citation type="submission" date="2020-08" db="EMBL/GenBank/DDBJ databases">
        <title>A Genomic Blueprint of the Chicken Gut Microbiome.</title>
        <authorList>
            <person name="Gilroy R."/>
            <person name="Ravi A."/>
            <person name="Getino M."/>
            <person name="Pursley I."/>
            <person name="Horton D.L."/>
            <person name="Alikhan N.-F."/>
            <person name="Baker D."/>
            <person name="Gharbi K."/>
            <person name="Hall N."/>
            <person name="Watson M."/>
            <person name="Adriaenssens E.M."/>
            <person name="Foster-Nyarko E."/>
            <person name="Jarju S."/>
            <person name="Secka A."/>
            <person name="Antonio M."/>
            <person name="Oren A."/>
            <person name="Chaudhuri R."/>
            <person name="La Ragione R.M."/>
            <person name="Hildebrand F."/>
            <person name="Pallen M.J."/>
        </authorList>
    </citation>
    <scope>NUCLEOTIDE SEQUENCE [LARGE SCALE GENOMIC DNA]</scope>
    <source>
        <strain evidence="10 11">Sa3CUA8</strain>
    </source>
</reference>
<dbReference type="SUPFAM" id="SSF52777">
    <property type="entry name" value="CoA-dependent acyltransferases"/>
    <property type="match status" value="1"/>
</dbReference>
<keyword evidence="5 6" id="KW-0012">Acyltransferase</keyword>
<gene>
    <name evidence="10" type="ORF">H9659_00310</name>
</gene>
<dbReference type="Pfam" id="PF02817">
    <property type="entry name" value="E3_binding"/>
    <property type="match status" value="1"/>
</dbReference>
<dbReference type="Gene3D" id="3.30.559.10">
    <property type="entry name" value="Chloramphenicol acetyltransferase-like domain"/>
    <property type="match status" value="1"/>
</dbReference>
<evidence type="ECO:0000259" key="8">
    <source>
        <dbReference type="PROSITE" id="PS50968"/>
    </source>
</evidence>
<dbReference type="EC" id="2.3.1.-" evidence="6"/>
<comment type="similarity">
    <text evidence="2 6">Belongs to the 2-oxoacid dehydrogenase family.</text>
</comment>
<dbReference type="InterPro" id="IPR011053">
    <property type="entry name" value="Single_hybrid_motif"/>
</dbReference>
<evidence type="ECO:0000256" key="4">
    <source>
        <dbReference type="ARBA" id="ARBA00022823"/>
    </source>
</evidence>
<dbReference type="InterPro" id="IPR000089">
    <property type="entry name" value="Biotin_lipoyl"/>
</dbReference>
<name>A0ABR8PF27_9BACL</name>
<evidence type="ECO:0000313" key="11">
    <source>
        <dbReference type="Proteomes" id="UP000659496"/>
    </source>
</evidence>
<proteinExistence type="inferred from homology"/>
<dbReference type="PROSITE" id="PS50968">
    <property type="entry name" value="BIOTINYL_LIPOYL"/>
    <property type="match status" value="1"/>
</dbReference>
<evidence type="ECO:0000256" key="5">
    <source>
        <dbReference type="ARBA" id="ARBA00023315"/>
    </source>
</evidence>
<dbReference type="InterPro" id="IPR004167">
    <property type="entry name" value="PSBD"/>
</dbReference>
<dbReference type="SUPFAM" id="SSF47005">
    <property type="entry name" value="Peripheral subunit-binding domain of 2-oxo acid dehydrogenase complex"/>
    <property type="match status" value="1"/>
</dbReference>
<dbReference type="Gene3D" id="4.10.320.10">
    <property type="entry name" value="E3-binding domain"/>
    <property type="match status" value="1"/>
</dbReference>
<feature type="domain" description="Lipoyl-binding" evidence="8">
    <location>
        <begin position="3"/>
        <end position="78"/>
    </location>
</feature>
<evidence type="ECO:0000259" key="9">
    <source>
        <dbReference type="PROSITE" id="PS51826"/>
    </source>
</evidence>
<evidence type="ECO:0000256" key="3">
    <source>
        <dbReference type="ARBA" id="ARBA00022679"/>
    </source>
</evidence>
<dbReference type="PROSITE" id="PS51826">
    <property type="entry name" value="PSBD"/>
    <property type="match status" value="1"/>
</dbReference>
<dbReference type="InterPro" id="IPR050743">
    <property type="entry name" value="2-oxoacid_DH_E2_comp"/>
</dbReference>
<evidence type="ECO:0000256" key="6">
    <source>
        <dbReference type="RuleBase" id="RU003423"/>
    </source>
</evidence>
<keyword evidence="4 6" id="KW-0450">Lipoyl</keyword>
<dbReference type="InterPro" id="IPR001078">
    <property type="entry name" value="2-oxoacid_DH_actylTfrase"/>
</dbReference>
<feature type="region of interest" description="Disordered" evidence="7">
    <location>
        <begin position="157"/>
        <end position="206"/>
    </location>
</feature>
<feature type="region of interest" description="Disordered" evidence="7">
    <location>
        <begin position="79"/>
        <end position="119"/>
    </location>
</feature>
<dbReference type="PANTHER" id="PTHR43178:SF5">
    <property type="entry name" value="LIPOAMIDE ACYLTRANSFERASE COMPONENT OF BRANCHED-CHAIN ALPHA-KETO ACID DEHYDROGENASE COMPLEX, MITOCHONDRIAL"/>
    <property type="match status" value="1"/>
</dbReference>
<dbReference type="Pfam" id="PF00364">
    <property type="entry name" value="Biotin_lipoyl"/>
    <property type="match status" value="1"/>
</dbReference>
<keyword evidence="11" id="KW-1185">Reference proteome</keyword>
<organism evidence="10 11">
    <name type="scientific">Sporosarcina gallistercoris</name>
    <dbReference type="NCBI Taxonomy" id="2762245"/>
    <lineage>
        <taxon>Bacteria</taxon>
        <taxon>Bacillati</taxon>
        <taxon>Bacillota</taxon>
        <taxon>Bacilli</taxon>
        <taxon>Bacillales</taxon>
        <taxon>Caryophanaceae</taxon>
        <taxon>Sporosarcina</taxon>
    </lineage>
</organism>
<dbReference type="Proteomes" id="UP000659496">
    <property type="component" value="Unassembled WGS sequence"/>
</dbReference>
<dbReference type="Gene3D" id="2.40.50.100">
    <property type="match status" value="1"/>
</dbReference>
<dbReference type="InterPro" id="IPR023213">
    <property type="entry name" value="CAT-like_dom_sf"/>
</dbReference>
<feature type="compositionally biased region" description="Low complexity" evidence="7">
    <location>
        <begin position="173"/>
        <end position="198"/>
    </location>
</feature>
<evidence type="ECO:0000256" key="7">
    <source>
        <dbReference type="SAM" id="MobiDB-lite"/>
    </source>
</evidence>
<dbReference type="InterPro" id="IPR003016">
    <property type="entry name" value="2-oxoA_DH_lipoyl-BS"/>
</dbReference>
<feature type="domain" description="Peripheral subunit-binding (PSBD)" evidence="9">
    <location>
        <begin position="121"/>
        <end position="158"/>
    </location>
</feature>
<dbReference type="PROSITE" id="PS00189">
    <property type="entry name" value="LIPOYL"/>
    <property type="match status" value="1"/>
</dbReference>
<dbReference type="EMBL" id="JACSQY010000001">
    <property type="protein sequence ID" value="MBD7906769.1"/>
    <property type="molecule type" value="Genomic_DNA"/>
</dbReference>
<comment type="caution">
    <text evidence="10">The sequence shown here is derived from an EMBL/GenBank/DDBJ whole genome shotgun (WGS) entry which is preliminary data.</text>
</comment>
<protein>
    <recommendedName>
        <fullName evidence="6">Dihydrolipoamide acetyltransferase component of pyruvate dehydrogenase complex</fullName>
        <ecNumber evidence="6">2.3.1.-</ecNumber>
    </recommendedName>
</protein>
<comment type="cofactor">
    <cofactor evidence="1 6">
        <name>(R)-lipoate</name>
        <dbReference type="ChEBI" id="CHEBI:83088"/>
    </cofactor>
</comment>
<accession>A0ABR8PF27</accession>
<dbReference type="InterPro" id="IPR036625">
    <property type="entry name" value="E3-bd_dom_sf"/>
</dbReference>
<dbReference type="Pfam" id="PF00198">
    <property type="entry name" value="2-oxoacid_dh"/>
    <property type="match status" value="1"/>
</dbReference>
<evidence type="ECO:0000313" key="10">
    <source>
        <dbReference type="EMBL" id="MBD7906769.1"/>
    </source>
</evidence>
<dbReference type="PANTHER" id="PTHR43178">
    <property type="entry name" value="DIHYDROLIPOAMIDE ACETYLTRANSFERASE COMPONENT OF PYRUVATE DEHYDROGENASE COMPLEX"/>
    <property type="match status" value="1"/>
</dbReference>
<evidence type="ECO:0000256" key="2">
    <source>
        <dbReference type="ARBA" id="ARBA00007317"/>
    </source>
</evidence>
<dbReference type="CDD" id="cd06849">
    <property type="entry name" value="lipoyl_domain"/>
    <property type="match status" value="1"/>
</dbReference>
<keyword evidence="3 6" id="KW-0808">Transferase</keyword>
<dbReference type="SUPFAM" id="SSF51230">
    <property type="entry name" value="Single hybrid motif"/>
    <property type="match status" value="1"/>
</dbReference>